<dbReference type="PROSITE" id="PS00963">
    <property type="entry name" value="RIBOSOMAL_S2_2"/>
    <property type="match status" value="1"/>
</dbReference>
<dbReference type="Proteomes" id="UP000029452">
    <property type="component" value="Unassembled WGS sequence"/>
</dbReference>
<dbReference type="PRINTS" id="PR00395">
    <property type="entry name" value="RIBOSOMALS2"/>
</dbReference>
<name>A0A094WDU0_9BACT</name>
<dbReference type="InterPro" id="IPR001865">
    <property type="entry name" value="Ribosomal_uS2"/>
</dbReference>
<reference evidence="8 9" key="1">
    <citation type="submission" date="2014-06" db="EMBL/GenBank/DDBJ databases">
        <title>Draft genome sequence of iron oxidizing acidophile Leptospirillum ferriphilum DSM14647.</title>
        <authorList>
            <person name="Cardenas J.P."/>
            <person name="Lazcano M."/>
            <person name="Ossandon F.J."/>
            <person name="Corbett M."/>
            <person name="Holmes D.S."/>
            <person name="Watkin E."/>
        </authorList>
    </citation>
    <scope>NUCLEOTIDE SEQUENCE [LARGE SCALE GENOMIC DNA]</scope>
    <source>
        <strain evidence="8 9">DSM 14647</strain>
    </source>
</reference>
<organism evidence="8 9">
    <name type="scientific">Leptospirillum ferriphilum</name>
    <dbReference type="NCBI Taxonomy" id="178606"/>
    <lineage>
        <taxon>Bacteria</taxon>
        <taxon>Pseudomonadati</taxon>
        <taxon>Nitrospirota</taxon>
        <taxon>Nitrospiria</taxon>
        <taxon>Nitrospirales</taxon>
        <taxon>Nitrospiraceae</taxon>
        <taxon>Leptospirillum</taxon>
    </lineage>
</organism>
<dbReference type="SUPFAM" id="SSF52313">
    <property type="entry name" value="Ribosomal protein S2"/>
    <property type="match status" value="1"/>
</dbReference>
<dbReference type="GO" id="GO:0003735">
    <property type="term" value="F:structural constituent of ribosome"/>
    <property type="evidence" value="ECO:0007669"/>
    <property type="project" value="InterPro"/>
</dbReference>
<dbReference type="InterPro" id="IPR018130">
    <property type="entry name" value="Ribosomal_uS2_CS"/>
</dbReference>
<dbReference type="HAMAP" id="MF_00291_B">
    <property type="entry name" value="Ribosomal_uS2_B"/>
    <property type="match status" value="1"/>
</dbReference>
<evidence type="ECO:0000256" key="4">
    <source>
        <dbReference type="ARBA" id="ARBA00035256"/>
    </source>
</evidence>
<keyword evidence="3 5" id="KW-0687">Ribonucleoprotein</keyword>
<dbReference type="EMBL" id="JPGK01000002">
    <property type="protein sequence ID" value="KGA94675.1"/>
    <property type="molecule type" value="Genomic_DNA"/>
</dbReference>
<dbReference type="Gene3D" id="1.10.287.610">
    <property type="entry name" value="Helix hairpin bin"/>
    <property type="match status" value="1"/>
</dbReference>
<dbReference type="PANTHER" id="PTHR12534:SF0">
    <property type="entry name" value="SMALL RIBOSOMAL SUBUNIT PROTEIN US2M"/>
    <property type="match status" value="1"/>
</dbReference>
<dbReference type="PATRIC" id="fig|178606.4.peg.641"/>
<evidence type="ECO:0000313" key="9">
    <source>
        <dbReference type="Proteomes" id="UP000029452"/>
    </source>
</evidence>
<evidence type="ECO:0000256" key="5">
    <source>
        <dbReference type="HAMAP-Rule" id="MF_00291"/>
    </source>
</evidence>
<comment type="caution">
    <text evidence="8">The sequence shown here is derived from an EMBL/GenBank/DDBJ whole genome shotgun (WGS) entry which is preliminary data.</text>
</comment>
<evidence type="ECO:0000256" key="7">
    <source>
        <dbReference type="SAM" id="MobiDB-lite"/>
    </source>
</evidence>
<evidence type="ECO:0000256" key="3">
    <source>
        <dbReference type="ARBA" id="ARBA00023274"/>
    </source>
</evidence>
<sequence>MSRQTFRFDGKMGSLFPVLFQSIEESREEEGVCCPGKVNPGYEENVMIDVTLKEMLEAGVHFGHQTKRWNPKMKRFIYGERNGIYILDLQQTVRRFRVAREFAKSVVRNRGSILFVGTKRQAQPIIQQEAQRCGMYFVTERWLGGMLTNLQTVRKSVERLNKIEEMMESGQISRLPKKEVAQLEKEHEKLASILNGIRGLSHLPAAIFVIDPKKEHIAVHEANRLGIPVIAMVDTNCDPDMIQFPIPSNDDAIRSIRLITAGIADAVLDGALESQVQKGHETPVSESFSETKEEEDSEKKSGDEA</sequence>
<dbReference type="GO" id="GO:0006412">
    <property type="term" value="P:translation"/>
    <property type="evidence" value="ECO:0007669"/>
    <property type="project" value="UniProtKB-UniRule"/>
</dbReference>
<feature type="region of interest" description="Disordered" evidence="7">
    <location>
        <begin position="274"/>
        <end position="305"/>
    </location>
</feature>
<dbReference type="GO" id="GO:0022627">
    <property type="term" value="C:cytosolic small ribosomal subunit"/>
    <property type="evidence" value="ECO:0007669"/>
    <property type="project" value="TreeGrafter"/>
</dbReference>
<dbReference type="Gene3D" id="3.40.50.10490">
    <property type="entry name" value="Glucose-6-phosphate isomerase like protein, domain 1"/>
    <property type="match status" value="1"/>
</dbReference>
<proteinExistence type="inferred from homology"/>
<protein>
    <recommendedName>
        <fullName evidence="4 5">Small ribosomal subunit protein uS2</fullName>
    </recommendedName>
</protein>
<evidence type="ECO:0000313" key="8">
    <source>
        <dbReference type="EMBL" id="KGA94675.1"/>
    </source>
</evidence>
<accession>A0A094WDU0</accession>
<dbReference type="CDD" id="cd01425">
    <property type="entry name" value="RPS2"/>
    <property type="match status" value="1"/>
</dbReference>
<comment type="similarity">
    <text evidence="1 5 6">Belongs to the universal ribosomal protein uS2 family.</text>
</comment>
<evidence type="ECO:0000256" key="2">
    <source>
        <dbReference type="ARBA" id="ARBA00022980"/>
    </source>
</evidence>
<evidence type="ECO:0000256" key="1">
    <source>
        <dbReference type="ARBA" id="ARBA00006242"/>
    </source>
</evidence>
<dbReference type="Pfam" id="PF00318">
    <property type="entry name" value="Ribosomal_S2"/>
    <property type="match status" value="1"/>
</dbReference>
<dbReference type="PROSITE" id="PS00962">
    <property type="entry name" value="RIBOSOMAL_S2_1"/>
    <property type="match status" value="1"/>
</dbReference>
<dbReference type="PANTHER" id="PTHR12534">
    <property type="entry name" value="30S RIBOSOMAL PROTEIN S2 PROKARYOTIC AND ORGANELLAR"/>
    <property type="match status" value="1"/>
</dbReference>
<keyword evidence="2 5" id="KW-0689">Ribosomal protein</keyword>
<dbReference type="AlphaFoldDB" id="A0A094WDU0"/>
<evidence type="ECO:0000256" key="6">
    <source>
        <dbReference type="RuleBase" id="RU003631"/>
    </source>
</evidence>
<dbReference type="InterPro" id="IPR005706">
    <property type="entry name" value="Ribosomal_uS2_bac/mit/plastid"/>
</dbReference>
<gene>
    <name evidence="5" type="primary">rpsB</name>
    <name evidence="8" type="ORF">LptCag_2105</name>
</gene>
<dbReference type="FunFam" id="1.10.287.610:FF:000001">
    <property type="entry name" value="30S ribosomal protein S2"/>
    <property type="match status" value="1"/>
</dbReference>
<dbReference type="InterPro" id="IPR023591">
    <property type="entry name" value="Ribosomal_uS2_flav_dom_sf"/>
</dbReference>
<dbReference type="NCBIfam" id="TIGR01011">
    <property type="entry name" value="rpsB_bact"/>
    <property type="match status" value="1"/>
</dbReference>